<evidence type="ECO:0000313" key="3">
    <source>
        <dbReference type="Proteomes" id="UP001562457"/>
    </source>
</evidence>
<organism evidence="2 3">
    <name type="scientific">Helicobacter trogontum</name>
    <dbReference type="NCBI Taxonomy" id="50960"/>
    <lineage>
        <taxon>Bacteria</taxon>
        <taxon>Pseudomonadati</taxon>
        <taxon>Campylobacterota</taxon>
        <taxon>Epsilonproteobacteria</taxon>
        <taxon>Campylobacterales</taxon>
        <taxon>Helicobacteraceae</taxon>
        <taxon>Helicobacter</taxon>
    </lineage>
</organism>
<keyword evidence="1" id="KW-1133">Transmembrane helix</keyword>
<proteinExistence type="predicted"/>
<keyword evidence="1" id="KW-0812">Transmembrane</keyword>
<comment type="caution">
    <text evidence="2">The sequence shown here is derived from an EMBL/GenBank/DDBJ whole genome shotgun (WGS) entry which is preliminary data.</text>
</comment>
<keyword evidence="1" id="KW-0472">Membrane</keyword>
<gene>
    <name evidence="2" type="ORF">NHP164001_15090</name>
</gene>
<dbReference type="EMBL" id="BAAFHN010000040">
    <property type="protein sequence ID" value="GAB0173489.1"/>
    <property type="molecule type" value="Genomic_DNA"/>
</dbReference>
<evidence type="ECO:0000256" key="1">
    <source>
        <dbReference type="SAM" id="Phobius"/>
    </source>
</evidence>
<dbReference type="Proteomes" id="UP001562457">
    <property type="component" value="Unassembled WGS sequence"/>
</dbReference>
<keyword evidence="3" id="KW-1185">Reference proteome</keyword>
<dbReference type="RefSeq" id="WP_233714200.1">
    <property type="nucleotide sequence ID" value="NZ_BAAFHN010000040.1"/>
</dbReference>
<evidence type="ECO:0000313" key="2">
    <source>
        <dbReference type="EMBL" id="GAB0173489.1"/>
    </source>
</evidence>
<accession>A0ABQ0D563</accession>
<name>A0ABQ0D563_9HELI</name>
<feature type="transmembrane region" description="Helical" evidence="1">
    <location>
        <begin position="49"/>
        <end position="71"/>
    </location>
</feature>
<evidence type="ECO:0008006" key="4">
    <source>
        <dbReference type="Google" id="ProtNLM"/>
    </source>
</evidence>
<protein>
    <recommendedName>
        <fullName evidence="4">GNAT family N-acetyltransferase</fullName>
    </recommendedName>
</protein>
<sequence length="74" mass="8512">MNYKIRESLGQEYYFVIEGSVPFGLVRLYDFVGESFCWGSFITTENAPFYVAIEAVCCVYEFAFYGLGFFAKPL</sequence>
<reference evidence="2 3" key="1">
    <citation type="submission" date="2024-06" db="EMBL/GenBank/DDBJ databases">
        <title>Draft genome sequence of Helicobacter trogontum NHP16-4001.</title>
        <authorList>
            <person name="Rimbara E."/>
            <person name="Suzuki M."/>
        </authorList>
    </citation>
    <scope>NUCLEOTIDE SEQUENCE [LARGE SCALE GENOMIC DNA]</scope>
    <source>
        <strain evidence="2 3">NHP16-4001</strain>
    </source>
</reference>